<reference evidence="2 3" key="1">
    <citation type="submission" date="2014-07" db="EMBL/GenBank/DDBJ databases">
        <title>Draft Genome Sequence of Gephyronic Acid Producer, Cystobacter violaceus Strain Cb vi76.</title>
        <authorList>
            <person name="Stevens D.C."/>
            <person name="Young J."/>
            <person name="Carmichael R."/>
            <person name="Tan J."/>
            <person name="Taylor R.E."/>
        </authorList>
    </citation>
    <scope>NUCLEOTIDE SEQUENCE [LARGE SCALE GENOMIC DNA]</scope>
    <source>
        <strain evidence="2 3">Cb vi76</strain>
    </source>
</reference>
<accession>A0A084SKV0</accession>
<dbReference type="Proteomes" id="UP000028547">
    <property type="component" value="Unassembled WGS sequence"/>
</dbReference>
<dbReference type="EMBL" id="JPMI01000262">
    <property type="protein sequence ID" value="KFA89085.1"/>
    <property type="molecule type" value="Genomic_DNA"/>
</dbReference>
<proteinExistence type="predicted"/>
<sequence length="227" mass="24520">MRFRDRTDAGRQLADLLTEYGGQSPRVLGLPRGGIPVAYEVARKLGAPLDVWVVRKVGAPGQPELGLGAVAEGGALFLDREMMRSLGVSETEVMQTAERESQEVMARIARFRGGHPAPDIAGRTVILVDDGVATGGTVRAAIRALRTRRPRAIVLAVPVGAVESLDSLRPEVDDLVCVHPAGFMSSVGEYYDDFRQTSDEEVQAVLARMRKQQGPEAAMNAGDAWWV</sequence>
<dbReference type="RefSeq" id="WP_043406384.1">
    <property type="nucleotide sequence ID" value="NZ_JPMI01000262.1"/>
</dbReference>
<dbReference type="GO" id="GO:0016757">
    <property type="term" value="F:glycosyltransferase activity"/>
    <property type="evidence" value="ECO:0007669"/>
    <property type="project" value="UniProtKB-KW"/>
</dbReference>
<keyword evidence="2" id="KW-0328">Glycosyltransferase</keyword>
<dbReference type="SUPFAM" id="SSF53271">
    <property type="entry name" value="PRTase-like"/>
    <property type="match status" value="1"/>
</dbReference>
<evidence type="ECO:0000259" key="1">
    <source>
        <dbReference type="Pfam" id="PF00156"/>
    </source>
</evidence>
<evidence type="ECO:0000313" key="3">
    <source>
        <dbReference type="Proteomes" id="UP000028547"/>
    </source>
</evidence>
<dbReference type="InterPro" id="IPR000836">
    <property type="entry name" value="PRTase_dom"/>
</dbReference>
<feature type="domain" description="Phosphoribosyltransferase" evidence="1">
    <location>
        <begin position="12"/>
        <end position="161"/>
    </location>
</feature>
<keyword evidence="2" id="KW-0808">Transferase</keyword>
<dbReference type="Gene3D" id="3.30.1310.20">
    <property type="entry name" value="PRTase-like"/>
    <property type="match status" value="1"/>
</dbReference>
<evidence type="ECO:0000313" key="2">
    <source>
        <dbReference type="EMBL" id="KFA89085.1"/>
    </source>
</evidence>
<dbReference type="AlphaFoldDB" id="A0A084SKV0"/>
<dbReference type="Pfam" id="PF00156">
    <property type="entry name" value="Pribosyltran"/>
    <property type="match status" value="1"/>
</dbReference>
<gene>
    <name evidence="2" type="ORF">Q664_36945</name>
</gene>
<name>A0A084SKV0_9BACT</name>
<dbReference type="CDD" id="cd06223">
    <property type="entry name" value="PRTases_typeI"/>
    <property type="match status" value="1"/>
</dbReference>
<comment type="caution">
    <text evidence="2">The sequence shown here is derived from an EMBL/GenBank/DDBJ whole genome shotgun (WGS) entry which is preliminary data.</text>
</comment>
<organism evidence="2 3">
    <name type="scientific">Archangium violaceum Cb vi76</name>
    <dbReference type="NCBI Taxonomy" id="1406225"/>
    <lineage>
        <taxon>Bacteria</taxon>
        <taxon>Pseudomonadati</taxon>
        <taxon>Myxococcota</taxon>
        <taxon>Myxococcia</taxon>
        <taxon>Myxococcales</taxon>
        <taxon>Cystobacterineae</taxon>
        <taxon>Archangiaceae</taxon>
        <taxon>Archangium</taxon>
    </lineage>
</organism>
<dbReference type="Gene3D" id="3.40.50.2020">
    <property type="match status" value="1"/>
</dbReference>
<dbReference type="InterPro" id="IPR029057">
    <property type="entry name" value="PRTase-like"/>
</dbReference>
<protein>
    <submittedName>
        <fullName evidence="2">Phosphoribosyltransferase</fullName>
    </submittedName>
</protein>